<comment type="caution">
    <text evidence="1">The sequence shown here is derived from an EMBL/GenBank/DDBJ whole genome shotgun (WGS) entry which is preliminary data.</text>
</comment>
<accession>A0A445H8B7</accession>
<dbReference type="AlphaFoldDB" id="A0A445H8B7"/>
<dbReference type="EMBL" id="QZWG01000014">
    <property type="protein sequence ID" value="RZB69837.1"/>
    <property type="molecule type" value="Genomic_DNA"/>
</dbReference>
<organism evidence="1 2">
    <name type="scientific">Glycine soja</name>
    <name type="common">Wild soybean</name>
    <dbReference type="NCBI Taxonomy" id="3848"/>
    <lineage>
        <taxon>Eukaryota</taxon>
        <taxon>Viridiplantae</taxon>
        <taxon>Streptophyta</taxon>
        <taxon>Embryophyta</taxon>
        <taxon>Tracheophyta</taxon>
        <taxon>Spermatophyta</taxon>
        <taxon>Magnoliopsida</taxon>
        <taxon>eudicotyledons</taxon>
        <taxon>Gunneridae</taxon>
        <taxon>Pentapetalae</taxon>
        <taxon>rosids</taxon>
        <taxon>fabids</taxon>
        <taxon>Fabales</taxon>
        <taxon>Fabaceae</taxon>
        <taxon>Papilionoideae</taxon>
        <taxon>50 kb inversion clade</taxon>
        <taxon>NPAAA clade</taxon>
        <taxon>indigoferoid/millettioid clade</taxon>
        <taxon>Phaseoleae</taxon>
        <taxon>Glycine</taxon>
        <taxon>Glycine subgen. Soja</taxon>
    </lineage>
</organism>
<gene>
    <name evidence="1" type="ORF">D0Y65_039250</name>
</gene>
<evidence type="ECO:0000313" key="2">
    <source>
        <dbReference type="Proteomes" id="UP000289340"/>
    </source>
</evidence>
<evidence type="ECO:0000313" key="1">
    <source>
        <dbReference type="EMBL" id="RZB69837.1"/>
    </source>
</evidence>
<protein>
    <submittedName>
        <fullName evidence="1">Uncharacterized protein</fullName>
    </submittedName>
</protein>
<proteinExistence type="predicted"/>
<reference evidence="1 2" key="1">
    <citation type="submission" date="2018-09" db="EMBL/GenBank/DDBJ databases">
        <title>A high-quality reference genome of wild soybean provides a powerful tool to mine soybean genomes.</title>
        <authorList>
            <person name="Xie M."/>
            <person name="Chung C.Y.L."/>
            <person name="Li M.-W."/>
            <person name="Wong F.-L."/>
            <person name="Chan T.-F."/>
            <person name="Lam H.-M."/>
        </authorList>
    </citation>
    <scope>NUCLEOTIDE SEQUENCE [LARGE SCALE GENOMIC DNA]</scope>
    <source>
        <strain evidence="2">cv. W05</strain>
        <tissue evidence="1">Hypocotyl of etiolated seedlings</tissue>
    </source>
</reference>
<sequence length="69" mass="8135">MIFFRMVQIFRVLVKESILHVGNLKSVSSERSCQDQVELNNPTQYPAFKMFKEAYFEFKPIGHGCLCFR</sequence>
<name>A0A445H8B7_GLYSO</name>
<keyword evidence="2" id="KW-1185">Reference proteome</keyword>
<dbReference type="Proteomes" id="UP000289340">
    <property type="component" value="Chromosome 14"/>
</dbReference>